<dbReference type="EMBL" id="LMWP01000006">
    <property type="protein sequence ID" value="KUN31298.1"/>
    <property type="molecule type" value="Genomic_DNA"/>
</dbReference>
<feature type="region of interest" description="Disordered" evidence="1">
    <location>
        <begin position="245"/>
        <end position="267"/>
    </location>
</feature>
<feature type="compositionally biased region" description="Basic residues" evidence="1">
    <location>
        <begin position="249"/>
        <end position="260"/>
    </location>
</feature>
<reference evidence="2 3" key="1">
    <citation type="submission" date="2015-10" db="EMBL/GenBank/DDBJ databases">
        <title>Draft genome sequence of Streptomyces corchorusii DSM 40340, type strain for the species Streptomyces corchorusii.</title>
        <authorList>
            <person name="Ruckert C."/>
            <person name="Winkler A."/>
            <person name="Kalinowski J."/>
            <person name="Kampfer P."/>
            <person name="Glaeser S."/>
        </authorList>
    </citation>
    <scope>NUCLEOTIDE SEQUENCE [LARGE SCALE GENOMIC DNA]</scope>
    <source>
        <strain evidence="2 3">DSM 40340</strain>
    </source>
</reference>
<accession>A0A101QK27</accession>
<sequence>MHAPPPAALAAELRARLEDNAVPGRAAGEKRYLRSDLHHIGVPLPAMRGVVRSFTRRSGQGLGHAELVDLVTDLWAQPVHEHRSTALLLLDAYAPLLRPDDTALLEDLLRTCATWAHTDLLAPFAAGRLLLRHPRETTPAVLRWTADEAQWVRRGGILCFLPALRGEDTFTRWFPAFTTAVDPLLDDDRFFVRKAIGWTLREGTKHHAAAVTGWLTPRLSRAASLTVREALKRLPDDARAPLLAAHAAAHPRRGRRHAPTRRPEAPQ</sequence>
<dbReference type="Pfam" id="PF08713">
    <property type="entry name" value="DNA_alkylation"/>
    <property type="match status" value="1"/>
</dbReference>
<dbReference type="InterPro" id="IPR016024">
    <property type="entry name" value="ARM-type_fold"/>
</dbReference>
<dbReference type="PANTHER" id="PTHR34070">
    <property type="entry name" value="ARMADILLO-TYPE FOLD"/>
    <property type="match status" value="1"/>
</dbReference>
<dbReference type="Proteomes" id="UP000053398">
    <property type="component" value="Unassembled WGS sequence"/>
</dbReference>
<dbReference type="PANTHER" id="PTHR34070:SF1">
    <property type="entry name" value="DNA ALKYLATION REPAIR PROTEIN"/>
    <property type="match status" value="1"/>
</dbReference>
<keyword evidence="3" id="KW-1185">Reference proteome</keyword>
<dbReference type="AlphaFoldDB" id="A0A101QK27"/>
<evidence type="ECO:0000313" key="2">
    <source>
        <dbReference type="EMBL" id="KUN31298.1"/>
    </source>
</evidence>
<dbReference type="RefSeq" id="WP_059262309.1">
    <property type="nucleotide sequence ID" value="NZ_KQ948353.1"/>
</dbReference>
<name>A0A101QK27_STRCK</name>
<evidence type="ECO:0000313" key="3">
    <source>
        <dbReference type="Proteomes" id="UP000053398"/>
    </source>
</evidence>
<comment type="caution">
    <text evidence="2">The sequence shown here is derived from an EMBL/GenBank/DDBJ whole genome shotgun (WGS) entry which is preliminary data.</text>
</comment>
<dbReference type="SUPFAM" id="SSF48371">
    <property type="entry name" value="ARM repeat"/>
    <property type="match status" value="1"/>
</dbReference>
<dbReference type="Gene3D" id="1.25.10.90">
    <property type="match status" value="1"/>
</dbReference>
<protein>
    <submittedName>
        <fullName evidence="2">DNA alkylation repair protein</fullName>
    </submittedName>
</protein>
<dbReference type="InterPro" id="IPR014825">
    <property type="entry name" value="DNA_alkylation"/>
</dbReference>
<organism evidence="2 3">
    <name type="scientific">Streptomyces corchorusii</name>
    <name type="common">Streptomyces chibaensis</name>
    <dbReference type="NCBI Taxonomy" id="1903"/>
    <lineage>
        <taxon>Bacteria</taxon>
        <taxon>Bacillati</taxon>
        <taxon>Actinomycetota</taxon>
        <taxon>Actinomycetes</taxon>
        <taxon>Kitasatosporales</taxon>
        <taxon>Streptomycetaceae</taxon>
        <taxon>Streptomyces</taxon>
    </lineage>
</organism>
<gene>
    <name evidence="2" type="ORF">AQJ11_07350</name>
</gene>
<proteinExistence type="predicted"/>
<evidence type="ECO:0000256" key="1">
    <source>
        <dbReference type="SAM" id="MobiDB-lite"/>
    </source>
</evidence>